<comment type="similarity">
    <text evidence="4">Belongs to the alkaline phosphatase family.</text>
</comment>
<name>A0A1Y1MXJ5_PHOPY</name>
<evidence type="ECO:0000313" key="7">
    <source>
        <dbReference type="EMBL" id="JAV90374.1"/>
    </source>
</evidence>
<sequence>MRVDCWIQCVISWTMIAFAVSAPSPQQQQETFQDLDYWYEQARIALRKRLQYANDRRPHAKNVILFVGDGMGVATVTAARILRGQRQGKQGEEHELAWDSFPAVALAKTYNMDAQVGESSACATALMCGVKTNFETVGLDARGRFENCFSSFSSRVPSLIDWAQESGKSTGIVTNTRITHATPAALYGHSPSRYWEDDSKVPPAARKSCKDLARQLIENDPGRNINVILGGGRRHWMPKVARDPEQTKEEGRRLDGRNLIDDWVRDKKKRGLKAEYAWNKGQLEKINPHYVDYLLGKLFFVITMIICFFLQCPYSTSQIK</sequence>
<reference evidence="7" key="1">
    <citation type="journal article" date="2016" name="Sci. Rep.">
        <title>Molecular characterization of firefly nuptial gifts: a multi-omics approach sheds light on postcopulatory sexual selection.</title>
        <authorList>
            <person name="Al-Wathiqui N."/>
            <person name="Fallon T.R."/>
            <person name="South A."/>
            <person name="Weng J.K."/>
            <person name="Lewis S.M."/>
        </authorList>
    </citation>
    <scope>NUCLEOTIDE SEQUENCE</scope>
</reference>
<dbReference type="InterPro" id="IPR017850">
    <property type="entry name" value="Alkaline_phosphatase_core_sf"/>
</dbReference>
<feature type="binding site" evidence="3">
    <location>
        <position position="182"/>
    </location>
    <ligand>
        <name>Mg(2+)</name>
        <dbReference type="ChEBI" id="CHEBI:18420"/>
    </ligand>
</feature>
<evidence type="ECO:0000256" key="6">
    <source>
        <dbReference type="SAM" id="SignalP"/>
    </source>
</evidence>
<comment type="cofactor">
    <cofactor evidence="3">
        <name>Zn(2+)</name>
        <dbReference type="ChEBI" id="CHEBI:29105"/>
    </cofactor>
    <text evidence="3">Binds 2 Zn(2+) ions.</text>
</comment>
<dbReference type="GO" id="GO:0046872">
    <property type="term" value="F:metal ion binding"/>
    <property type="evidence" value="ECO:0007669"/>
    <property type="project" value="UniProtKB-KW"/>
</dbReference>
<dbReference type="PRINTS" id="PR00113">
    <property type="entry name" value="ALKPHPHTASE"/>
</dbReference>
<feature type="chain" id="PRO_5012282174" description="alkaline phosphatase" evidence="6">
    <location>
        <begin position="22"/>
        <end position="320"/>
    </location>
</feature>
<evidence type="ECO:0000256" key="5">
    <source>
        <dbReference type="SAM" id="Phobius"/>
    </source>
</evidence>
<feature type="active site" description="Phosphoserine intermediate" evidence="2">
    <location>
        <position position="119"/>
    </location>
</feature>
<dbReference type="SMART" id="SM00098">
    <property type="entry name" value="alkPPc"/>
    <property type="match status" value="1"/>
</dbReference>
<feature type="binding site" evidence="3">
    <location>
        <position position="69"/>
    </location>
    <ligand>
        <name>Mg(2+)</name>
        <dbReference type="ChEBI" id="CHEBI:18420"/>
    </ligand>
</feature>
<comment type="cofactor">
    <cofactor evidence="3">
        <name>Mg(2+)</name>
        <dbReference type="ChEBI" id="CHEBI:18420"/>
    </cofactor>
    <text evidence="3">Binds 1 Mg(2+) ion.</text>
</comment>
<organism evidence="7">
    <name type="scientific">Photinus pyralis</name>
    <name type="common">Common eastern firefly</name>
    <name type="synonym">Lampyris pyralis</name>
    <dbReference type="NCBI Taxonomy" id="7054"/>
    <lineage>
        <taxon>Eukaryota</taxon>
        <taxon>Metazoa</taxon>
        <taxon>Ecdysozoa</taxon>
        <taxon>Arthropoda</taxon>
        <taxon>Hexapoda</taxon>
        <taxon>Insecta</taxon>
        <taxon>Pterygota</taxon>
        <taxon>Neoptera</taxon>
        <taxon>Endopterygota</taxon>
        <taxon>Coleoptera</taxon>
        <taxon>Polyphaga</taxon>
        <taxon>Elateriformia</taxon>
        <taxon>Elateroidea</taxon>
        <taxon>Lampyridae</taxon>
        <taxon>Lampyrinae</taxon>
        <taxon>Photinus</taxon>
    </lineage>
</organism>
<keyword evidence="3" id="KW-0479">Metal-binding</keyword>
<keyword evidence="3" id="KW-0460">Magnesium</keyword>
<dbReference type="EMBL" id="GEZM01018030">
    <property type="protein sequence ID" value="JAV90374.1"/>
    <property type="molecule type" value="Transcribed_RNA"/>
</dbReference>
<dbReference type="Pfam" id="PF00245">
    <property type="entry name" value="Alk_phosphatase"/>
    <property type="match status" value="1"/>
</dbReference>
<dbReference type="PANTHER" id="PTHR11596">
    <property type="entry name" value="ALKALINE PHOSPHATASE"/>
    <property type="match status" value="1"/>
</dbReference>
<feature type="transmembrane region" description="Helical" evidence="5">
    <location>
        <begin position="290"/>
        <end position="310"/>
    </location>
</feature>
<keyword evidence="5" id="KW-0812">Transmembrane</keyword>
<keyword evidence="5" id="KW-1133">Transmembrane helix</keyword>
<dbReference type="InterPro" id="IPR001952">
    <property type="entry name" value="Alkaline_phosphatase"/>
</dbReference>
<evidence type="ECO:0000256" key="4">
    <source>
        <dbReference type="RuleBase" id="RU003946"/>
    </source>
</evidence>
<protein>
    <recommendedName>
        <fullName evidence="1">alkaline phosphatase</fullName>
        <ecNumber evidence="1">3.1.3.1</ecNumber>
    </recommendedName>
</protein>
<feature type="binding site" evidence="3">
    <location>
        <position position="69"/>
    </location>
    <ligand>
        <name>Zn(2+)</name>
        <dbReference type="ChEBI" id="CHEBI:29105"/>
        <label>2</label>
    </ligand>
</feature>
<dbReference type="AlphaFoldDB" id="A0A1Y1MXJ5"/>
<keyword evidence="6" id="KW-0732">Signal</keyword>
<keyword evidence="3" id="KW-0862">Zinc</keyword>
<evidence type="ECO:0000256" key="3">
    <source>
        <dbReference type="PIRSR" id="PIRSR601952-2"/>
    </source>
</evidence>
<evidence type="ECO:0000256" key="1">
    <source>
        <dbReference type="ARBA" id="ARBA00012647"/>
    </source>
</evidence>
<dbReference type="GO" id="GO:0004035">
    <property type="term" value="F:alkaline phosphatase activity"/>
    <property type="evidence" value="ECO:0007669"/>
    <property type="project" value="UniProtKB-EC"/>
</dbReference>
<dbReference type="EC" id="3.1.3.1" evidence="1"/>
<accession>A0A1Y1MXJ5</accession>
<dbReference type="CDD" id="cd16012">
    <property type="entry name" value="ALP"/>
    <property type="match status" value="1"/>
</dbReference>
<keyword evidence="5" id="KW-0472">Membrane</keyword>
<dbReference type="Gene3D" id="3.40.720.10">
    <property type="entry name" value="Alkaline Phosphatase, subunit A"/>
    <property type="match status" value="1"/>
</dbReference>
<dbReference type="PANTHER" id="PTHR11596:SF91">
    <property type="entry name" value="ALKALINE PHOSPHATASE-RELATED"/>
    <property type="match status" value="1"/>
</dbReference>
<dbReference type="SUPFAM" id="SSF53649">
    <property type="entry name" value="Alkaline phosphatase-like"/>
    <property type="match status" value="1"/>
</dbReference>
<proteinExistence type="inferred from homology"/>
<feature type="binding site" evidence="3">
    <location>
        <position position="180"/>
    </location>
    <ligand>
        <name>Mg(2+)</name>
        <dbReference type="ChEBI" id="CHEBI:18420"/>
    </ligand>
</feature>
<feature type="signal peptide" evidence="6">
    <location>
        <begin position="1"/>
        <end position="21"/>
    </location>
</feature>
<evidence type="ECO:0000256" key="2">
    <source>
        <dbReference type="PIRSR" id="PIRSR601952-1"/>
    </source>
</evidence>